<evidence type="ECO:0000313" key="4">
    <source>
        <dbReference type="EMBL" id="RLM00570.1"/>
    </source>
</evidence>
<dbReference type="Proteomes" id="UP000215289">
    <property type="component" value="Unassembled WGS sequence"/>
</dbReference>
<dbReference type="Pfam" id="PF13279">
    <property type="entry name" value="4HBT_2"/>
    <property type="match status" value="1"/>
</dbReference>
<accession>A0A421DEP0</accession>
<evidence type="ECO:0000313" key="5">
    <source>
        <dbReference type="Proteomes" id="UP000215289"/>
    </source>
</evidence>
<name>A0A421DEP0_9EURO</name>
<dbReference type="EMBL" id="NIDN02000014">
    <property type="protein sequence ID" value="RLM00570.1"/>
    <property type="molecule type" value="Genomic_DNA"/>
</dbReference>
<dbReference type="PANTHER" id="PTHR12475:SF4">
    <property type="entry name" value="PROTEIN THEM6"/>
    <property type="match status" value="1"/>
</dbReference>
<feature type="chain" id="PRO_5019142429" description="Thioesterase domain-containing protein" evidence="3">
    <location>
        <begin position="18"/>
        <end position="250"/>
    </location>
</feature>
<protein>
    <recommendedName>
        <fullName evidence="6">Thioesterase domain-containing protein</fullName>
    </recommendedName>
</protein>
<keyword evidence="3" id="KW-0732">Signal</keyword>
<feature type="region of interest" description="Disordered" evidence="2">
    <location>
        <begin position="151"/>
        <end position="173"/>
    </location>
</feature>
<evidence type="ECO:0000256" key="1">
    <source>
        <dbReference type="ARBA" id="ARBA00038476"/>
    </source>
</evidence>
<reference evidence="4 5" key="1">
    <citation type="submission" date="2018-08" db="EMBL/GenBank/DDBJ databases">
        <title>Draft genome sequences of two Aspergillus turcosus clinical strains isolated from bronchoalveolar lavage fluid: one azole-susceptible and the other azole-resistant.</title>
        <authorList>
            <person name="Parent-Michaud M."/>
            <person name="Dufresne P.J."/>
            <person name="Fournier E."/>
            <person name="Martineau C."/>
            <person name="Moreira S."/>
            <person name="Perkins V."/>
            <person name="De Repentigny L."/>
            <person name="Dufresne S.F."/>
        </authorList>
    </citation>
    <scope>NUCLEOTIDE SEQUENCE [LARGE SCALE GENOMIC DNA]</scope>
    <source>
        <strain evidence="4">HMR AF 1038</strain>
    </source>
</reference>
<dbReference type="SUPFAM" id="SSF54637">
    <property type="entry name" value="Thioesterase/thiol ester dehydrase-isomerase"/>
    <property type="match status" value="1"/>
</dbReference>
<feature type="signal peptide" evidence="3">
    <location>
        <begin position="1"/>
        <end position="17"/>
    </location>
</feature>
<dbReference type="OrthoDB" id="265761at2759"/>
<dbReference type="InterPro" id="IPR051490">
    <property type="entry name" value="THEM6_lcsJ_thioesterase"/>
</dbReference>
<dbReference type="InterPro" id="IPR029069">
    <property type="entry name" value="HotDog_dom_sf"/>
</dbReference>
<dbReference type="AlphaFoldDB" id="A0A421DEP0"/>
<evidence type="ECO:0008006" key="6">
    <source>
        <dbReference type="Google" id="ProtNLM"/>
    </source>
</evidence>
<gene>
    <name evidence="4" type="ORF">CFD26_108183</name>
</gene>
<organism evidence="4 5">
    <name type="scientific">Aspergillus turcosus</name>
    <dbReference type="NCBI Taxonomy" id="1245748"/>
    <lineage>
        <taxon>Eukaryota</taxon>
        <taxon>Fungi</taxon>
        <taxon>Dikarya</taxon>
        <taxon>Ascomycota</taxon>
        <taxon>Pezizomycotina</taxon>
        <taxon>Eurotiomycetes</taxon>
        <taxon>Eurotiomycetidae</taxon>
        <taxon>Eurotiales</taxon>
        <taxon>Aspergillaceae</taxon>
        <taxon>Aspergillus</taxon>
        <taxon>Aspergillus subgen. Fumigati</taxon>
    </lineage>
</organism>
<proteinExistence type="inferred from homology"/>
<evidence type="ECO:0000256" key="2">
    <source>
        <dbReference type="SAM" id="MobiDB-lite"/>
    </source>
</evidence>
<evidence type="ECO:0000256" key="3">
    <source>
        <dbReference type="SAM" id="SignalP"/>
    </source>
</evidence>
<sequence length="250" mass="28186">MSSILLLCAAGLAVVLFGPNLKCLPGLWHLRILYILIRKNLNPAADRQALFKPHISTSRAPLFEIDIQLHKTNSSYFADLDESRLALLVRVFPECFSTGKNKMRLAMGGTSCTFFRAIAPFQAYEMRSQVLCWDDKWLYLASYFILSGGGRKLDQSQTGRRQKAPSLKSSPEGHEVDLARSVVIASAITKYCFKSGRTTVAPQQILERRQLLPPGREAEWQARNTERMQIASAFNDLSILRDHLLLVTEE</sequence>
<dbReference type="PANTHER" id="PTHR12475">
    <property type="match status" value="1"/>
</dbReference>
<keyword evidence="5" id="KW-1185">Reference proteome</keyword>
<comment type="similarity">
    <text evidence="1">Belongs to the lcsJ thioesterase family.</text>
</comment>
<comment type="caution">
    <text evidence="4">The sequence shown here is derived from an EMBL/GenBank/DDBJ whole genome shotgun (WGS) entry which is preliminary data.</text>
</comment>
<dbReference type="CDD" id="cd00586">
    <property type="entry name" value="4HBT"/>
    <property type="match status" value="1"/>
</dbReference>